<reference evidence="3" key="1">
    <citation type="submission" date="2023-01" db="EMBL/GenBank/DDBJ databases">
        <authorList>
            <person name="Van Ghelder C."/>
            <person name="Rancurel C."/>
        </authorList>
    </citation>
    <scope>NUCLEOTIDE SEQUENCE</scope>
    <source>
        <strain evidence="3">CNCM I-4278</strain>
    </source>
</reference>
<dbReference type="PANTHER" id="PTHR11188">
    <property type="entry name" value="ARRESTIN DOMAIN CONTAINING PROTEIN"/>
    <property type="match status" value="1"/>
</dbReference>
<dbReference type="PANTHER" id="PTHR11188:SF17">
    <property type="entry name" value="FI21816P1"/>
    <property type="match status" value="1"/>
</dbReference>
<evidence type="ECO:0000256" key="2">
    <source>
        <dbReference type="SAM" id="MobiDB-lite"/>
    </source>
</evidence>
<dbReference type="CDD" id="cd22952">
    <property type="entry name" value="ART10-like"/>
    <property type="match status" value="1"/>
</dbReference>
<gene>
    <name evidence="3" type="ORF">PDIGIT_LOCUS2098</name>
</gene>
<evidence type="ECO:0000313" key="4">
    <source>
        <dbReference type="Proteomes" id="UP001152607"/>
    </source>
</evidence>
<protein>
    <recommendedName>
        <fullName evidence="5">Arrestin-like N-terminal domain-containing protein</fullName>
    </recommendedName>
</protein>
<dbReference type="AlphaFoldDB" id="A0A9W4U4F2"/>
<dbReference type="Gene3D" id="2.60.40.640">
    <property type="match status" value="1"/>
</dbReference>
<accession>A0A9W4U4F2</accession>
<organism evidence="3 4">
    <name type="scientific">Periconia digitata</name>
    <dbReference type="NCBI Taxonomy" id="1303443"/>
    <lineage>
        <taxon>Eukaryota</taxon>
        <taxon>Fungi</taxon>
        <taxon>Dikarya</taxon>
        <taxon>Ascomycota</taxon>
        <taxon>Pezizomycotina</taxon>
        <taxon>Dothideomycetes</taxon>
        <taxon>Pleosporomycetidae</taxon>
        <taxon>Pleosporales</taxon>
        <taxon>Massarineae</taxon>
        <taxon>Periconiaceae</taxon>
        <taxon>Periconia</taxon>
    </lineage>
</organism>
<dbReference type="OrthoDB" id="2333384at2759"/>
<feature type="region of interest" description="Disordered" evidence="2">
    <location>
        <begin position="117"/>
        <end position="137"/>
    </location>
</feature>
<comment type="similarity">
    <text evidence="1">Belongs to the arrestin family.</text>
</comment>
<proteinExistence type="inferred from homology"/>
<evidence type="ECO:0000256" key="1">
    <source>
        <dbReference type="ARBA" id="ARBA00005298"/>
    </source>
</evidence>
<dbReference type="InterPro" id="IPR050357">
    <property type="entry name" value="Arrestin_domain-protein"/>
</dbReference>
<name>A0A9W4U4F2_9PLEO</name>
<dbReference type="InterPro" id="IPR014752">
    <property type="entry name" value="Arrestin-like_C"/>
</dbReference>
<feature type="compositionally biased region" description="Basic and acidic residues" evidence="2">
    <location>
        <begin position="124"/>
        <end position="134"/>
    </location>
</feature>
<evidence type="ECO:0008006" key="5">
    <source>
        <dbReference type="Google" id="ProtNLM"/>
    </source>
</evidence>
<comment type="caution">
    <text evidence="3">The sequence shown here is derived from an EMBL/GenBank/DDBJ whole genome shotgun (WGS) entry which is preliminary data.</text>
</comment>
<dbReference type="EMBL" id="CAOQHR010000001">
    <property type="protein sequence ID" value="CAI6280686.1"/>
    <property type="molecule type" value="Genomic_DNA"/>
</dbReference>
<dbReference type="Proteomes" id="UP001152607">
    <property type="component" value="Unassembled WGS sequence"/>
</dbReference>
<feature type="region of interest" description="Disordered" evidence="2">
    <location>
        <begin position="389"/>
        <end position="452"/>
    </location>
</feature>
<dbReference type="GO" id="GO:0005737">
    <property type="term" value="C:cytoplasm"/>
    <property type="evidence" value="ECO:0007669"/>
    <property type="project" value="TreeGrafter"/>
</dbReference>
<keyword evidence="4" id="KW-1185">Reference proteome</keyword>
<dbReference type="GO" id="GO:0015031">
    <property type="term" value="P:protein transport"/>
    <property type="evidence" value="ECO:0007669"/>
    <property type="project" value="TreeGrafter"/>
</dbReference>
<sequence>MPTPNNFRSRPVYIDLDGNPSYHYTCGDVIRGIVRVHPTVRPSSVKLFLKGRCKMKIVVQKGQNSTTYKEKVELFSHGLKLFGSSQPGASYEIVNKGIAEDGNVELPFQFIFPSSVESNPTTRFPERRGFEHQPGHPLPPSLSASIRESSLSFSSNDQAVEYWIEAQVFGKAAHSVVQPLPFLPPVPFIDPTRFINTTPDRRYELFVTSRKLHPDYNPDEKIFRRFKNALTSNSEKAPWAKWRIKAYVPTTLLAGAQIPIKISFQHLKSSEELLDVPPLYIRRVQVKLICTSSARIPYSGFTGERDIDTSEIDEHLILHRSFPEQKMLLYDDLPFSDLGPTKLPESIIPNFQTFGLQWEYSIHVKLELECAKVSSKVVACHGPCRVVRGTIRPPPGEPPAQEVPPPFSEVSSSTEKVLSKEPSAVDTAIDAPESSTAGAENASKEPPPPYQG</sequence>
<feature type="compositionally biased region" description="Pro residues" evidence="2">
    <location>
        <begin position="392"/>
        <end position="407"/>
    </location>
</feature>
<evidence type="ECO:0000313" key="3">
    <source>
        <dbReference type="EMBL" id="CAI6280686.1"/>
    </source>
</evidence>